<dbReference type="GO" id="GO:0005737">
    <property type="term" value="C:cytoplasm"/>
    <property type="evidence" value="ECO:0007669"/>
    <property type="project" value="TreeGrafter"/>
</dbReference>
<feature type="signal peptide" evidence="3">
    <location>
        <begin position="1"/>
        <end position="20"/>
    </location>
</feature>
<dbReference type="FunFam" id="3.80.10.10:FF:000041">
    <property type="entry name" value="LRR receptor-like serine/threonine-protein kinase ERECTA"/>
    <property type="match status" value="1"/>
</dbReference>
<evidence type="ECO:0000256" key="3">
    <source>
        <dbReference type="SAM" id="SignalP"/>
    </source>
</evidence>
<dbReference type="PROSITE" id="PS51450">
    <property type="entry name" value="LRR"/>
    <property type="match status" value="3"/>
</dbReference>
<dbReference type="InterPro" id="IPR050216">
    <property type="entry name" value="LRR_domain-containing"/>
</dbReference>
<dbReference type="Gene3D" id="2.60.40.2340">
    <property type="match status" value="2"/>
</dbReference>
<evidence type="ECO:0000313" key="5">
    <source>
        <dbReference type="EMBL" id="UOB18384.1"/>
    </source>
</evidence>
<dbReference type="InterPro" id="IPR003591">
    <property type="entry name" value="Leu-rich_rpt_typical-subtyp"/>
</dbReference>
<dbReference type="Pfam" id="PF23598">
    <property type="entry name" value="LRR_14"/>
    <property type="match status" value="2"/>
</dbReference>
<dbReference type="InterPro" id="IPR055414">
    <property type="entry name" value="LRR_R13L4/SHOC2-like"/>
</dbReference>
<dbReference type="PROSITE" id="PS51257">
    <property type="entry name" value="PROKAR_LIPOPROTEIN"/>
    <property type="match status" value="1"/>
</dbReference>
<name>A0A9E7D404_9FLAO</name>
<keyword evidence="6" id="KW-1185">Reference proteome</keyword>
<dbReference type="PANTHER" id="PTHR48051">
    <property type="match status" value="1"/>
</dbReference>
<evidence type="ECO:0000256" key="2">
    <source>
        <dbReference type="ARBA" id="ARBA00022737"/>
    </source>
</evidence>
<organism evidence="5 6">
    <name type="scientific">Abyssalbus ytuae</name>
    <dbReference type="NCBI Taxonomy" id="2926907"/>
    <lineage>
        <taxon>Bacteria</taxon>
        <taxon>Pseudomonadati</taxon>
        <taxon>Bacteroidota</taxon>
        <taxon>Flavobacteriia</taxon>
        <taxon>Flavobacteriales</taxon>
        <taxon>Flavobacteriaceae</taxon>
        <taxon>Abyssalbus</taxon>
    </lineage>
</organism>
<evidence type="ECO:0000256" key="1">
    <source>
        <dbReference type="ARBA" id="ARBA00022614"/>
    </source>
</evidence>
<evidence type="ECO:0000259" key="4">
    <source>
        <dbReference type="Pfam" id="PF23598"/>
    </source>
</evidence>
<protein>
    <submittedName>
        <fullName evidence="5">Leucine-rich repeat domain-containing protein</fullName>
    </submittedName>
</protein>
<evidence type="ECO:0000313" key="6">
    <source>
        <dbReference type="Proteomes" id="UP000831290"/>
    </source>
</evidence>
<keyword evidence="2" id="KW-0677">Repeat</keyword>
<dbReference type="InterPro" id="IPR032675">
    <property type="entry name" value="LRR_dom_sf"/>
</dbReference>
<proteinExistence type="predicted"/>
<dbReference type="KEGG" id="fbm:MQE35_03625"/>
<dbReference type="SUPFAM" id="SSF52058">
    <property type="entry name" value="L domain-like"/>
    <property type="match status" value="1"/>
</dbReference>
<dbReference type="SMART" id="SM00364">
    <property type="entry name" value="LRR_BAC"/>
    <property type="match status" value="6"/>
</dbReference>
<dbReference type="PRINTS" id="PR00019">
    <property type="entry name" value="LEURICHRPT"/>
</dbReference>
<reference evidence="5" key="1">
    <citation type="submission" date="2022-03" db="EMBL/GenBank/DDBJ databases">
        <title>Description of Abyssus ytuae gen. nov., sp. nov., a novel member of the family Flavobacteriaceae isolated from the sediment of Mariana Trench.</title>
        <authorList>
            <person name="Zhang J."/>
            <person name="Xu X."/>
        </authorList>
    </citation>
    <scope>NUCLEOTIDE SEQUENCE</scope>
    <source>
        <strain evidence="5">MT3330</strain>
    </source>
</reference>
<dbReference type="PANTHER" id="PTHR48051:SF54">
    <property type="entry name" value="LEUCINE-RICH REPEAT-CONTAINING PROTEIN"/>
    <property type="match status" value="1"/>
</dbReference>
<dbReference type="Proteomes" id="UP000831290">
    <property type="component" value="Chromosome"/>
</dbReference>
<gene>
    <name evidence="5" type="ORF">MQE35_03625</name>
</gene>
<keyword evidence="1" id="KW-0433">Leucine-rich repeat</keyword>
<dbReference type="InterPro" id="IPR001611">
    <property type="entry name" value="Leu-rich_rpt"/>
</dbReference>
<dbReference type="SMART" id="SM00365">
    <property type="entry name" value="LRR_SD22"/>
    <property type="match status" value="5"/>
</dbReference>
<dbReference type="SMART" id="SM00369">
    <property type="entry name" value="LRR_TYP"/>
    <property type="match status" value="7"/>
</dbReference>
<dbReference type="Gene3D" id="3.80.10.10">
    <property type="entry name" value="Ribonuclease Inhibitor"/>
    <property type="match status" value="2"/>
</dbReference>
<sequence>MKTKKYFYVLLLIAGGVWMASCSKDDDNTPLKSDAKQITSFIFKAPDNEALGDDVIAEINEGNKTITATVLFGTDVTALVPDITISEKATISPEGVQDFSGEVIYTITAEDGTKATYKVTAKMDEPSAEKQIISFIFRKNDNETVLDEDLIAEIDHDNHTIIANVRYGTNLIASMVPEIEISEGASVNTPTDADFSKPVTFIVTAQDQTQATYTFSFNFIATTQREVLIAIYLNNPENTLNWDITSEDISDWTGVNEVDDQGNITSLTISDKNLETIPPEIGQLTNLKSLSLSNNQLTFAGMPTEIGKLESLESLDLSANQLENIPAEILQLKSLNYLILSNNQLKDLPKENGQPTQSLKRLNLTANQLNSIPEVIGDIKSLEFLILSNNQLTSISESIGQLTNLKELRCFSNQISSISPAIGQLTSLERLSFRRNQLTSVPVELGLLSNLIELSLDENLLASIPQEVCDLEDNGTYLFKDSDVVCGDITDD</sequence>
<accession>A0A9E7D404</accession>
<keyword evidence="3" id="KW-0732">Signal</keyword>
<feature type="domain" description="Disease resistance R13L4/SHOC-2-like LRR" evidence="4">
    <location>
        <begin position="359"/>
        <end position="457"/>
    </location>
</feature>
<dbReference type="AlphaFoldDB" id="A0A9E7D404"/>
<dbReference type="EMBL" id="CP094358">
    <property type="protein sequence ID" value="UOB18384.1"/>
    <property type="molecule type" value="Genomic_DNA"/>
</dbReference>
<feature type="chain" id="PRO_5039572690" evidence="3">
    <location>
        <begin position="21"/>
        <end position="492"/>
    </location>
</feature>
<feature type="domain" description="Disease resistance R13L4/SHOC-2-like LRR" evidence="4">
    <location>
        <begin position="280"/>
        <end position="344"/>
    </location>
</feature>
<dbReference type="RefSeq" id="WP_255844566.1">
    <property type="nucleotide sequence ID" value="NZ_CP094358.1"/>
</dbReference>